<gene>
    <name evidence="1" type="ORF">L2E82_31528</name>
</gene>
<protein>
    <submittedName>
        <fullName evidence="1">Uncharacterized protein</fullName>
    </submittedName>
</protein>
<keyword evidence="2" id="KW-1185">Reference proteome</keyword>
<organism evidence="1 2">
    <name type="scientific">Cichorium intybus</name>
    <name type="common">Chicory</name>
    <dbReference type="NCBI Taxonomy" id="13427"/>
    <lineage>
        <taxon>Eukaryota</taxon>
        <taxon>Viridiplantae</taxon>
        <taxon>Streptophyta</taxon>
        <taxon>Embryophyta</taxon>
        <taxon>Tracheophyta</taxon>
        <taxon>Spermatophyta</taxon>
        <taxon>Magnoliopsida</taxon>
        <taxon>eudicotyledons</taxon>
        <taxon>Gunneridae</taxon>
        <taxon>Pentapetalae</taxon>
        <taxon>asterids</taxon>
        <taxon>campanulids</taxon>
        <taxon>Asterales</taxon>
        <taxon>Asteraceae</taxon>
        <taxon>Cichorioideae</taxon>
        <taxon>Cichorieae</taxon>
        <taxon>Cichoriinae</taxon>
        <taxon>Cichorium</taxon>
    </lineage>
</organism>
<comment type="caution">
    <text evidence="1">The sequence shown here is derived from an EMBL/GenBank/DDBJ whole genome shotgun (WGS) entry which is preliminary data.</text>
</comment>
<dbReference type="Proteomes" id="UP001055811">
    <property type="component" value="Linkage Group LG06"/>
</dbReference>
<sequence>MELSRQRIDNFSVGTEIGVSDNGADETGVLFQELVHVSLRVKGKLSRRRLMKTEDGGDASMDSSKLKFGHQHVAVESW</sequence>
<name>A0ACB9BFH9_CICIN</name>
<evidence type="ECO:0000313" key="2">
    <source>
        <dbReference type="Proteomes" id="UP001055811"/>
    </source>
</evidence>
<dbReference type="EMBL" id="CM042014">
    <property type="protein sequence ID" value="KAI3720541.1"/>
    <property type="molecule type" value="Genomic_DNA"/>
</dbReference>
<evidence type="ECO:0000313" key="1">
    <source>
        <dbReference type="EMBL" id="KAI3720541.1"/>
    </source>
</evidence>
<reference evidence="2" key="1">
    <citation type="journal article" date="2022" name="Mol. Ecol. Resour.">
        <title>The genomes of chicory, endive, great burdock and yacon provide insights into Asteraceae palaeo-polyploidization history and plant inulin production.</title>
        <authorList>
            <person name="Fan W."/>
            <person name="Wang S."/>
            <person name="Wang H."/>
            <person name="Wang A."/>
            <person name="Jiang F."/>
            <person name="Liu H."/>
            <person name="Zhao H."/>
            <person name="Xu D."/>
            <person name="Zhang Y."/>
        </authorList>
    </citation>
    <scope>NUCLEOTIDE SEQUENCE [LARGE SCALE GENOMIC DNA]</scope>
    <source>
        <strain evidence="2">cv. Punajuju</strain>
    </source>
</reference>
<accession>A0ACB9BFH9</accession>
<proteinExistence type="predicted"/>
<reference evidence="1 2" key="2">
    <citation type="journal article" date="2022" name="Mol. Ecol. Resour.">
        <title>The genomes of chicory, endive, great burdock and yacon provide insights into Asteraceae paleo-polyploidization history and plant inulin production.</title>
        <authorList>
            <person name="Fan W."/>
            <person name="Wang S."/>
            <person name="Wang H."/>
            <person name="Wang A."/>
            <person name="Jiang F."/>
            <person name="Liu H."/>
            <person name="Zhao H."/>
            <person name="Xu D."/>
            <person name="Zhang Y."/>
        </authorList>
    </citation>
    <scope>NUCLEOTIDE SEQUENCE [LARGE SCALE GENOMIC DNA]</scope>
    <source>
        <strain evidence="2">cv. Punajuju</strain>
        <tissue evidence="1">Leaves</tissue>
    </source>
</reference>